<reference evidence="1 2" key="1">
    <citation type="submission" date="2022-06" db="EMBL/GenBank/DDBJ databases">
        <title>Paraconexibacter antarcticus.</title>
        <authorList>
            <person name="Kim C.S."/>
        </authorList>
    </citation>
    <scope>NUCLEOTIDE SEQUENCE [LARGE SCALE GENOMIC DNA]</scope>
    <source>
        <strain evidence="1 2">02-257</strain>
    </source>
</reference>
<organism evidence="1 2">
    <name type="scientific">Paraconexibacter antarcticus</name>
    <dbReference type="NCBI Taxonomy" id="2949664"/>
    <lineage>
        <taxon>Bacteria</taxon>
        <taxon>Bacillati</taxon>
        <taxon>Actinomycetota</taxon>
        <taxon>Thermoleophilia</taxon>
        <taxon>Solirubrobacterales</taxon>
        <taxon>Paraconexibacteraceae</taxon>
        <taxon>Paraconexibacter</taxon>
    </lineage>
</organism>
<evidence type="ECO:0000313" key="2">
    <source>
        <dbReference type="Proteomes" id="UP001056035"/>
    </source>
</evidence>
<gene>
    <name evidence="1" type="ORF">NBH00_05175</name>
</gene>
<dbReference type="Proteomes" id="UP001056035">
    <property type="component" value="Chromosome"/>
</dbReference>
<dbReference type="EMBL" id="CP098502">
    <property type="protein sequence ID" value="UTI65602.1"/>
    <property type="molecule type" value="Genomic_DNA"/>
</dbReference>
<name>A0ABY5DXQ4_9ACTN</name>
<accession>A0ABY5DXQ4</accession>
<dbReference type="RefSeq" id="WP_254572281.1">
    <property type="nucleotide sequence ID" value="NZ_CP098502.1"/>
</dbReference>
<sequence length="70" mass="7239">MKLPFTTVQDPGATLNFEAISKLLLTGRGSPAGVVSASPPQLYLNLSGGASTTLYVKETGVNTTSGWRAV</sequence>
<proteinExistence type="predicted"/>
<keyword evidence="2" id="KW-1185">Reference proteome</keyword>
<protein>
    <submittedName>
        <fullName evidence="1">Uncharacterized protein</fullName>
    </submittedName>
</protein>
<evidence type="ECO:0000313" key="1">
    <source>
        <dbReference type="EMBL" id="UTI65602.1"/>
    </source>
</evidence>